<evidence type="ECO:0000313" key="2">
    <source>
        <dbReference type="Proteomes" id="UP001204439"/>
    </source>
</evidence>
<reference evidence="1 2" key="1">
    <citation type="submission" date="2023-11" db="EMBL/GenBank/DDBJ databases">
        <title>First isolation, identification, and characterization of non-pathogenic Epilithonimonas ginsengisoli isolated from diseased farmed rainbow trout (Oncorhynchus mykiss) in Chile.</title>
        <authorList>
            <person name="Miranda C.D."/>
            <person name="Irgang R."/>
            <person name="Concha C."/>
            <person name="Rojas R."/>
            <person name="Avendano R."/>
        </authorList>
    </citation>
    <scope>NUCLEOTIDE SEQUENCE [LARGE SCALE GENOMIC DNA]</scope>
    <source>
        <strain evidence="1 2">FP99</strain>
    </source>
</reference>
<evidence type="ECO:0000313" key="1">
    <source>
        <dbReference type="EMBL" id="MDW8550391.1"/>
    </source>
</evidence>
<dbReference type="RefSeq" id="WP_063969630.1">
    <property type="nucleotide sequence ID" value="NZ_JAMXLT020000031.1"/>
</dbReference>
<proteinExistence type="predicted"/>
<gene>
    <name evidence="1" type="ORF">NG800_015800</name>
</gene>
<organism evidence="1 2">
    <name type="scientific">Epilithonimonas ginsengisoli</name>
    <dbReference type="NCBI Taxonomy" id="1245592"/>
    <lineage>
        <taxon>Bacteria</taxon>
        <taxon>Pseudomonadati</taxon>
        <taxon>Bacteroidota</taxon>
        <taxon>Flavobacteriia</taxon>
        <taxon>Flavobacteriales</taxon>
        <taxon>Weeksellaceae</taxon>
        <taxon>Chryseobacterium group</taxon>
        <taxon>Epilithonimonas</taxon>
    </lineage>
</organism>
<accession>A0ABU4JL56</accession>
<keyword evidence="2" id="KW-1185">Reference proteome</keyword>
<evidence type="ECO:0008006" key="3">
    <source>
        <dbReference type="Google" id="ProtNLM"/>
    </source>
</evidence>
<protein>
    <recommendedName>
        <fullName evidence="3">VCBS repeat-containing protein</fullName>
    </recommendedName>
</protein>
<comment type="caution">
    <text evidence="1">The sequence shown here is derived from an EMBL/GenBank/DDBJ whole genome shotgun (WGS) entry which is preliminary data.</text>
</comment>
<name>A0ABU4JL56_9FLAO</name>
<dbReference type="Proteomes" id="UP001204439">
    <property type="component" value="Unassembled WGS sequence"/>
</dbReference>
<sequence>MKKNTVTFLLLLIQIFTFGQEKLLKDLDNDGIEDIIYMDSIKSTIVCKLSTQKFKAIFSKPIETLNTMSGVVLTKNGFEFFNDWMRAGNKNQFR</sequence>
<dbReference type="EMBL" id="JAMXLT020000031">
    <property type="protein sequence ID" value="MDW8550391.1"/>
    <property type="molecule type" value="Genomic_DNA"/>
</dbReference>